<comment type="caution">
    <text evidence="2">The sequence shown here is derived from an EMBL/GenBank/DDBJ whole genome shotgun (WGS) entry which is preliminary data.</text>
</comment>
<sequence length="74" mass="8067">MDIGLLFGLFAIAVGLVSLVGRHFAPEKFLKLQILQQKLGKRNGYILHFLAYTVLPLLVGISILIQAYVPGTAS</sequence>
<dbReference type="Proteomes" id="UP000313645">
    <property type="component" value="Unassembled WGS sequence"/>
</dbReference>
<organism evidence="2 3">
    <name type="scientific">Marinobacter halodurans</name>
    <dbReference type="NCBI Taxonomy" id="2528979"/>
    <lineage>
        <taxon>Bacteria</taxon>
        <taxon>Pseudomonadati</taxon>
        <taxon>Pseudomonadota</taxon>
        <taxon>Gammaproteobacteria</taxon>
        <taxon>Pseudomonadales</taxon>
        <taxon>Marinobacteraceae</taxon>
        <taxon>Marinobacter</taxon>
    </lineage>
</organism>
<gene>
    <name evidence="2" type="ORF">EZI54_02515</name>
</gene>
<keyword evidence="1" id="KW-0472">Membrane</keyword>
<feature type="transmembrane region" description="Helical" evidence="1">
    <location>
        <begin position="45"/>
        <end position="69"/>
    </location>
</feature>
<evidence type="ECO:0000313" key="2">
    <source>
        <dbReference type="EMBL" id="TBW58762.1"/>
    </source>
</evidence>
<feature type="transmembrane region" description="Helical" evidence="1">
    <location>
        <begin position="6"/>
        <end position="25"/>
    </location>
</feature>
<keyword evidence="1" id="KW-0812">Transmembrane</keyword>
<accession>A0ABY1ZPG5</accession>
<keyword evidence="1" id="KW-1133">Transmembrane helix</keyword>
<dbReference type="RefSeq" id="WP_123634687.1">
    <property type="nucleotide sequence ID" value="NZ_SJDL01000003.1"/>
</dbReference>
<evidence type="ECO:0000313" key="3">
    <source>
        <dbReference type="Proteomes" id="UP000313645"/>
    </source>
</evidence>
<evidence type="ECO:0000256" key="1">
    <source>
        <dbReference type="SAM" id="Phobius"/>
    </source>
</evidence>
<name>A0ABY1ZPG5_9GAMM</name>
<reference evidence="2 3" key="1">
    <citation type="submission" date="2019-02" db="EMBL/GenBank/DDBJ databases">
        <title>Marinobacter halodurans sp. nov., a marine bacterium isolated from sea tidal flat.</title>
        <authorList>
            <person name="Yoo Y."/>
            <person name="Lee D.W."/>
            <person name="Kim B.S."/>
            <person name="Kim J.-J."/>
        </authorList>
    </citation>
    <scope>NUCLEOTIDE SEQUENCE [LARGE SCALE GENOMIC DNA]</scope>
    <source>
        <strain evidence="2 3">YJ-S3-2</strain>
    </source>
</reference>
<protein>
    <submittedName>
        <fullName evidence="2">Uncharacterized protein</fullName>
    </submittedName>
</protein>
<proteinExistence type="predicted"/>
<keyword evidence="3" id="KW-1185">Reference proteome</keyword>
<dbReference type="EMBL" id="SJDL01000003">
    <property type="protein sequence ID" value="TBW58762.1"/>
    <property type="molecule type" value="Genomic_DNA"/>
</dbReference>